<evidence type="ECO:0000259" key="7">
    <source>
        <dbReference type="PROSITE" id="PS51462"/>
    </source>
</evidence>
<reference evidence="8 9" key="1">
    <citation type="submission" date="2022-07" db="EMBL/GenBank/DDBJ databases">
        <authorList>
            <person name="Xamxidin M."/>
            <person name="Wu M."/>
        </authorList>
    </citation>
    <scope>NUCLEOTIDE SEQUENCE [LARGE SCALE GENOMIC DNA]</scope>
    <source>
        <strain evidence="8 9">NBRC 111650</strain>
    </source>
</reference>
<name>A0ABT1WH98_9BURK</name>
<keyword evidence="4" id="KW-0378">Hydrolase</keyword>
<evidence type="ECO:0000256" key="5">
    <source>
        <dbReference type="ARBA" id="ARBA00022842"/>
    </source>
</evidence>
<proteinExistence type="predicted"/>
<comment type="cofactor">
    <cofactor evidence="2">
        <name>Mg(2+)</name>
        <dbReference type="ChEBI" id="CHEBI:18420"/>
    </cofactor>
</comment>
<organism evidence="8 9">
    <name type="scientific">Limnobacter humi</name>
    <dbReference type="NCBI Taxonomy" id="1778671"/>
    <lineage>
        <taxon>Bacteria</taxon>
        <taxon>Pseudomonadati</taxon>
        <taxon>Pseudomonadota</taxon>
        <taxon>Betaproteobacteria</taxon>
        <taxon>Burkholderiales</taxon>
        <taxon>Burkholderiaceae</taxon>
        <taxon>Limnobacter</taxon>
    </lineage>
</organism>
<dbReference type="SUPFAM" id="SSF55811">
    <property type="entry name" value="Nudix"/>
    <property type="match status" value="1"/>
</dbReference>
<dbReference type="InterPro" id="IPR000086">
    <property type="entry name" value="NUDIX_hydrolase_dom"/>
</dbReference>
<evidence type="ECO:0000256" key="1">
    <source>
        <dbReference type="ARBA" id="ARBA00001936"/>
    </source>
</evidence>
<dbReference type="NCBIfam" id="NF007980">
    <property type="entry name" value="PRK10707.1"/>
    <property type="match status" value="1"/>
</dbReference>
<keyword evidence="3" id="KW-0479">Metal-binding</keyword>
<dbReference type="InterPro" id="IPR045121">
    <property type="entry name" value="CoAse"/>
</dbReference>
<keyword evidence="6" id="KW-0464">Manganese</keyword>
<gene>
    <name evidence="8" type="ORF">NQT62_10680</name>
</gene>
<dbReference type="PANTHER" id="PTHR12992:SF11">
    <property type="entry name" value="MITOCHONDRIAL COENZYME A DIPHOSPHATASE NUDT8"/>
    <property type="match status" value="1"/>
</dbReference>
<accession>A0ABT1WH98</accession>
<dbReference type="CDD" id="cd03426">
    <property type="entry name" value="NUDIX_CoAse_Nudt7"/>
    <property type="match status" value="1"/>
</dbReference>
<sequence>MLTDRLWTEILLRERFQRMASIQWTPEPLEERFFKDREPADAAVLVPIVLRERGLHVLLTQRTAHLNDHAGQISFPGGRSEPEDGHPIETALRETEEEVGLHRQHIEVLGTMPVYQTATNFLVTPVVALVQPEFELTLDSFEVAEVFEVPLDFLMNPANHQTRSLQTPMGPRTFYAMPYPAPDNSREYFIWGATAAMIRNLYNFLSAGL</sequence>
<feature type="domain" description="Nudix hydrolase" evidence="7">
    <location>
        <begin position="39"/>
        <end position="175"/>
    </location>
</feature>
<evidence type="ECO:0000313" key="8">
    <source>
        <dbReference type="EMBL" id="MCQ8896895.1"/>
    </source>
</evidence>
<evidence type="ECO:0000256" key="4">
    <source>
        <dbReference type="ARBA" id="ARBA00022801"/>
    </source>
</evidence>
<evidence type="ECO:0000256" key="6">
    <source>
        <dbReference type="ARBA" id="ARBA00023211"/>
    </source>
</evidence>
<evidence type="ECO:0000256" key="2">
    <source>
        <dbReference type="ARBA" id="ARBA00001946"/>
    </source>
</evidence>
<evidence type="ECO:0000313" key="9">
    <source>
        <dbReference type="Proteomes" id="UP001204142"/>
    </source>
</evidence>
<keyword evidence="9" id="KW-1185">Reference proteome</keyword>
<dbReference type="InterPro" id="IPR015797">
    <property type="entry name" value="NUDIX_hydrolase-like_dom_sf"/>
</dbReference>
<keyword evidence="5" id="KW-0460">Magnesium</keyword>
<dbReference type="Proteomes" id="UP001204142">
    <property type="component" value="Unassembled WGS sequence"/>
</dbReference>
<dbReference type="PANTHER" id="PTHR12992">
    <property type="entry name" value="NUDIX HYDROLASE"/>
    <property type="match status" value="1"/>
</dbReference>
<dbReference type="Pfam" id="PF00293">
    <property type="entry name" value="NUDIX"/>
    <property type="match status" value="1"/>
</dbReference>
<evidence type="ECO:0000256" key="3">
    <source>
        <dbReference type="ARBA" id="ARBA00022723"/>
    </source>
</evidence>
<dbReference type="RefSeq" id="WP_256764685.1">
    <property type="nucleotide sequence ID" value="NZ_JANIGO010000003.1"/>
</dbReference>
<dbReference type="Gene3D" id="3.90.79.10">
    <property type="entry name" value="Nucleoside Triphosphate Pyrophosphohydrolase"/>
    <property type="match status" value="1"/>
</dbReference>
<dbReference type="EMBL" id="JANIGO010000003">
    <property type="protein sequence ID" value="MCQ8896895.1"/>
    <property type="molecule type" value="Genomic_DNA"/>
</dbReference>
<dbReference type="PROSITE" id="PS51462">
    <property type="entry name" value="NUDIX"/>
    <property type="match status" value="1"/>
</dbReference>
<protein>
    <submittedName>
        <fullName evidence="8">CoA pyrophosphatase</fullName>
    </submittedName>
</protein>
<comment type="cofactor">
    <cofactor evidence="1">
        <name>Mn(2+)</name>
        <dbReference type="ChEBI" id="CHEBI:29035"/>
    </cofactor>
</comment>
<comment type="caution">
    <text evidence="8">The sequence shown here is derived from an EMBL/GenBank/DDBJ whole genome shotgun (WGS) entry which is preliminary data.</text>
</comment>